<organism evidence="3 4">
    <name type="scientific">Candidatus Lloydbacteria bacterium RIFCSPHIGHO2_01_FULL_49_22</name>
    <dbReference type="NCBI Taxonomy" id="1798658"/>
    <lineage>
        <taxon>Bacteria</taxon>
        <taxon>Candidatus Lloydiibacteriota</taxon>
    </lineage>
</organism>
<feature type="domain" description="Phosphatidic acid phosphatase type 2/haloperoxidase" evidence="2">
    <location>
        <begin position="39"/>
        <end position="144"/>
    </location>
</feature>
<comment type="caution">
    <text evidence="3">The sequence shown here is derived from an EMBL/GenBank/DDBJ whole genome shotgun (WGS) entry which is preliminary data.</text>
</comment>
<protein>
    <recommendedName>
        <fullName evidence="2">Phosphatidic acid phosphatase type 2/haloperoxidase domain-containing protein</fullName>
    </recommendedName>
</protein>
<feature type="transmembrane region" description="Helical" evidence="1">
    <location>
        <begin position="129"/>
        <end position="150"/>
    </location>
</feature>
<evidence type="ECO:0000313" key="4">
    <source>
        <dbReference type="Proteomes" id="UP000177122"/>
    </source>
</evidence>
<dbReference type="SMART" id="SM00014">
    <property type="entry name" value="acidPPc"/>
    <property type="match status" value="1"/>
</dbReference>
<keyword evidence="1" id="KW-0472">Membrane</keyword>
<dbReference type="SUPFAM" id="SSF48317">
    <property type="entry name" value="Acid phosphatase/Vanadium-dependent haloperoxidase"/>
    <property type="match status" value="1"/>
</dbReference>
<dbReference type="EMBL" id="MHLI01000008">
    <property type="protein sequence ID" value="OGZ05609.1"/>
    <property type="molecule type" value="Genomic_DNA"/>
</dbReference>
<keyword evidence="1" id="KW-0812">Transmembrane</keyword>
<accession>A0A1G2CW26</accession>
<dbReference type="Pfam" id="PF01569">
    <property type="entry name" value="PAP2"/>
    <property type="match status" value="1"/>
</dbReference>
<dbReference type="InterPro" id="IPR036938">
    <property type="entry name" value="PAP2/HPO_sf"/>
</dbReference>
<feature type="transmembrane region" description="Helical" evidence="1">
    <location>
        <begin position="38"/>
        <end position="58"/>
    </location>
</feature>
<feature type="transmembrane region" description="Helical" evidence="1">
    <location>
        <begin position="6"/>
        <end position="26"/>
    </location>
</feature>
<keyword evidence="1" id="KW-1133">Transmembrane helix</keyword>
<dbReference type="InterPro" id="IPR000326">
    <property type="entry name" value="PAP2/HPO"/>
</dbReference>
<reference evidence="3 4" key="1">
    <citation type="journal article" date="2016" name="Nat. Commun.">
        <title>Thousands of microbial genomes shed light on interconnected biogeochemical processes in an aquifer system.</title>
        <authorList>
            <person name="Anantharaman K."/>
            <person name="Brown C.T."/>
            <person name="Hug L.A."/>
            <person name="Sharon I."/>
            <person name="Castelle C.J."/>
            <person name="Probst A.J."/>
            <person name="Thomas B.C."/>
            <person name="Singh A."/>
            <person name="Wilkins M.J."/>
            <person name="Karaoz U."/>
            <person name="Brodie E.L."/>
            <person name="Williams K.H."/>
            <person name="Hubbard S.S."/>
            <person name="Banfield J.F."/>
        </authorList>
    </citation>
    <scope>NUCLEOTIDE SEQUENCE [LARGE SCALE GENOMIC DNA]</scope>
</reference>
<dbReference type="Gene3D" id="1.20.144.10">
    <property type="entry name" value="Phosphatidic acid phosphatase type 2/haloperoxidase"/>
    <property type="match status" value="1"/>
</dbReference>
<evidence type="ECO:0000256" key="1">
    <source>
        <dbReference type="SAM" id="Phobius"/>
    </source>
</evidence>
<dbReference type="Proteomes" id="UP000177122">
    <property type="component" value="Unassembled WGS sequence"/>
</dbReference>
<gene>
    <name evidence="3" type="ORF">A2845_04580</name>
</gene>
<sequence>MLPLLAIIAAKYLFLLSFVIAFFSFFKLSATERRRLFFFGLVALPMIFCTAVVASHFYDNPRPFVVLQFVPLIPHAPDNGFPSDHVLLVSAIAAIFMYFDRRAAALLWGVTLLVAIGRVTVGVHHATDVIASMLIALLCVFVVDYVLMFIMKKIYG</sequence>
<name>A0A1G2CW26_9BACT</name>
<dbReference type="AlphaFoldDB" id="A0A1G2CW26"/>
<feature type="transmembrane region" description="Helical" evidence="1">
    <location>
        <begin position="106"/>
        <end position="123"/>
    </location>
</feature>
<evidence type="ECO:0000259" key="2">
    <source>
        <dbReference type="SMART" id="SM00014"/>
    </source>
</evidence>
<proteinExistence type="predicted"/>
<evidence type="ECO:0000313" key="3">
    <source>
        <dbReference type="EMBL" id="OGZ05609.1"/>
    </source>
</evidence>